<evidence type="ECO:0000313" key="3">
    <source>
        <dbReference type="Proteomes" id="UP000442990"/>
    </source>
</evidence>
<gene>
    <name evidence="2" type="ORF">F8144_36185</name>
</gene>
<dbReference type="EMBL" id="WBKG01000042">
    <property type="protein sequence ID" value="KAB1979483.1"/>
    <property type="molecule type" value="Genomic_DNA"/>
</dbReference>
<dbReference type="InterPro" id="IPR038468">
    <property type="entry name" value="MmpS_C"/>
</dbReference>
<protein>
    <submittedName>
        <fullName evidence="2">Uncharacterized protein</fullName>
    </submittedName>
</protein>
<dbReference type="Gene3D" id="2.60.40.2880">
    <property type="entry name" value="MmpS1-5, C-terminal soluble domain"/>
    <property type="match status" value="1"/>
</dbReference>
<keyword evidence="3" id="KW-1185">Reference proteome</keyword>
<reference evidence="2 3" key="1">
    <citation type="submission" date="2019-09" db="EMBL/GenBank/DDBJ databases">
        <title>Isolation and identification of active actinomycetes.</title>
        <authorList>
            <person name="Yu Z."/>
            <person name="Han C."/>
            <person name="Yu B."/>
        </authorList>
    </citation>
    <scope>NUCLEOTIDE SEQUENCE [LARGE SCALE GENOMIC DNA]</scope>
    <source>
        <strain evidence="2 3">NEAU-H2</strain>
    </source>
</reference>
<organism evidence="2 3">
    <name type="scientific">Streptomyces triticiradicis</name>
    <dbReference type="NCBI Taxonomy" id="2651189"/>
    <lineage>
        <taxon>Bacteria</taxon>
        <taxon>Bacillati</taxon>
        <taxon>Actinomycetota</taxon>
        <taxon>Actinomycetes</taxon>
        <taxon>Kitasatosporales</taxon>
        <taxon>Streptomycetaceae</taxon>
        <taxon>Streptomyces</taxon>
    </lineage>
</organism>
<sequence length="87" mass="8941">MWGSAPSGVDVTYGSDSDNRQGSGLPMTKTLTLDDDAMYYSISAQLMGGGDINCSVTVNGETKKGHASGGYNICMAQLNGGLLGGWS</sequence>
<name>A0A7J5D5E4_9ACTN</name>
<comment type="caution">
    <text evidence="2">The sequence shown here is derived from an EMBL/GenBank/DDBJ whole genome shotgun (WGS) entry which is preliminary data.</text>
</comment>
<accession>A0A7J5D5E4</accession>
<evidence type="ECO:0000256" key="1">
    <source>
        <dbReference type="SAM" id="MobiDB-lite"/>
    </source>
</evidence>
<feature type="region of interest" description="Disordered" evidence="1">
    <location>
        <begin position="1"/>
        <end position="27"/>
    </location>
</feature>
<dbReference type="AlphaFoldDB" id="A0A7J5D5E4"/>
<proteinExistence type="predicted"/>
<evidence type="ECO:0000313" key="2">
    <source>
        <dbReference type="EMBL" id="KAB1979483.1"/>
    </source>
</evidence>
<dbReference type="Proteomes" id="UP000442990">
    <property type="component" value="Unassembled WGS sequence"/>
</dbReference>